<name>A0ABQ2WC68_9GAMM</name>
<organism evidence="4 5">
    <name type="scientific">Halomonas johnsoniae</name>
    <dbReference type="NCBI Taxonomy" id="502832"/>
    <lineage>
        <taxon>Bacteria</taxon>
        <taxon>Pseudomonadati</taxon>
        <taxon>Pseudomonadota</taxon>
        <taxon>Gammaproteobacteria</taxon>
        <taxon>Oceanospirillales</taxon>
        <taxon>Halomonadaceae</taxon>
        <taxon>Halomonas</taxon>
    </lineage>
</organism>
<dbReference type="PANTHER" id="PTHR31223">
    <property type="entry name" value="LOG FAMILY PROTEIN YJL055W"/>
    <property type="match status" value="1"/>
</dbReference>
<evidence type="ECO:0000256" key="3">
    <source>
        <dbReference type="RuleBase" id="RU363015"/>
    </source>
</evidence>
<gene>
    <name evidence="4" type="ORF">GCM10007158_06260</name>
</gene>
<keyword evidence="3" id="KW-0203">Cytokinin biosynthesis</keyword>
<comment type="caution">
    <text evidence="4">The sequence shown here is derived from an EMBL/GenBank/DDBJ whole genome shotgun (WGS) entry which is preliminary data.</text>
</comment>
<comment type="similarity">
    <text evidence="2 3">Belongs to the LOG family.</text>
</comment>
<reference evidence="5" key="1">
    <citation type="journal article" date="2019" name="Int. J. Syst. Evol. Microbiol.">
        <title>The Global Catalogue of Microorganisms (GCM) 10K type strain sequencing project: providing services to taxonomists for standard genome sequencing and annotation.</title>
        <authorList>
            <consortium name="The Broad Institute Genomics Platform"/>
            <consortium name="The Broad Institute Genome Sequencing Center for Infectious Disease"/>
            <person name="Wu L."/>
            <person name="Ma J."/>
        </authorList>
    </citation>
    <scope>NUCLEOTIDE SEQUENCE [LARGE SCALE GENOMIC DNA]</scope>
    <source>
        <strain evidence="5">KCTC 22157</strain>
    </source>
</reference>
<keyword evidence="5" id="KW-1185">Reference proteome</keyword>
<dbReference type="EMBL" id="BMXO01000001">
    <property type="protein sequence ID" value="GGW47913.1"/>
    <property type="molecule type" value="Genomic_DNA"/>
</dbReference>
<evidence type="ECO:0000256" key="1">
    <source>
        <dbReference type="ARBA" id="ARBA00000274"/>
    </source>
</evidence>
<dbReference type="Proteomes" id="UP000647585">
    <property type="component" value="Unassembled WGS sequence"/>
</dbReference>
<dbReference type="PANTHER" id="PTHR31223:SF70">
    <property type="entry name" value="LOG FAMILY PROTEIN YJL055W"/>
    <property type="match status" value="1"/>
</dbReference>
<dbReference type="RefSeq" id="WP_193460959.1">
    <property type="nucleotide sequence ID" value="NZ_BMXO01000001.1"/>
</dbReference>
<dbReference type="NCBIfam" id="TIGR00730">
    <property type="entry name" value="Rossman fold protein, TIGR00730 family"/>
    <property type="match status" value="1"/>
</dbReference>
<keyword evidence="3" id="KW-0378">Hydrolase</keyword>
<accession>A0ABQ2WC68</accession>
<evidence type="ECO:0000256" key="2">
    <source>
        <dbReference type="ARBA" id="ARBA00006763"/>
    </source>
</evidence>
<protein>
    <recommendedName>
        <fullName evidence="3">Cytokinin riboside 5'-monophosphate phosphoribohydrolase</fullName>
        <ecNumber evidence="3">3.2.2.n1</ecNumber>
    </recommendedName>
</protein>
<evidence type="ECO:0000313" key="4">
    <source>
        <dbReference type="EMBL" id="GGW47913.1"/>
    </source>
</evidence>
<sequence>MRELSAIAVFCGSNAGGSPDYAKGAARLGTHFAHGGIKLVYGGTHKGLMGALADALLAAQGQAHGVITERLHAKGHLHQGLQTHEVVATMRERKGRMADLSGAFIALPGGIGTLEEFMEVWTLNQLGEIQKPLGLYNINGFFDPFMAFIDHMIAERFLPPEHRGSIVLESDPQKLLQGLHDYQPTTVPKWLPPA</sequence>
<dbReference type="InterPro" id="IPR005269">
    <property type="entry name" value="LOG"/>
</dbReference>
<proteinExistence type="inferred from homology"/>
<dbReference type="Pfam" id="PF03641">
    <property type="entry name" value="Lysine_decarbox"/>
    <property type="match status" value="1"/>
</dbReference>
<dbReference type="EC" id="3.2.2.n1" evidence="3"/>
<evidence type="ECO:0000313" key="5">
    <source>
        <dbReference type="Proteomes" id="UP000647585"/>
    </source>
</evidence>
<dbReference type="Gene3D" id="3.40.50.450">
    <property type="match status" value="1"/>
</dbReference>
<dbReference type="SUPFAM" id="SSF102405">
    <property type="entry name" value="MCP/YpsA-like"/>
    <property type="match status" value="1"/>
</dbReference>
<dbReference type="InterPro" id="IPR031100">
    <property type="entry name" value="LOG_fam"/>
</dbReference>
<comment type="catalytic activity">
    <reaction evidence="1">
        <text>AMP + H2O = D-ribose 5-phosphate + adenine</text>
        <dbReference type="Rhea" id="RHEA:20129"/>
        <dbReference type="ChEBI" id="CHEBI:15377"/>
        <dbReference type="ChEBI" id="CHEBI:16708"/>
        <dbReference type="ChEBI" id="CHEBI:78346"/>
        <dbReference type="ChEBI" id="CHEBI:456215"/>
        <dbReference type="EC" id="3.2.2.4"/>
    </reaction>
</comment>